<reference evidence="4 6" key="2">
    <citation type="submission" date="2013-03" db="EMBL/GenBank/DDBJ databases">
        <title>The Genome Sequence of Enterococcus avium ATCC_14025 (PacBio/Illumina hybrid assembly).</title>
        <authorList>
            <consortium name="The Broad Institute Genomics Platform"/>
            <consortium name="The Broad Institute Genome Sequencing Center for Infectious Disease"/>
            <person name="Earl A."/>
            <person name="Russ C."/>
            <person name="Gilmore M."/>
            <person name="Surin D."/>
            <person name="Walker B."/>
            <person name="Young S."/>
            <person name="Zeng Q."/>
            <person name="Gargeya S."/>
            <person name="Fitzgerald M."/>
            <person name="Haas B."/>
            <person name="Abouelleil A."/>
            <person name="Allen A.W."/>
            <person name="Alvarado L."/>
            <person name="Arachchi H.M."/>
            <person name="Berlin A.M."/>
            <person name="Chapman S.B."/>
            <person name="Gainer-Dewar J."/>
            <person name="Goldberg J."/>
            <person name="Griggs A."/>
            <person name="Gujja S."/>
            <person name="Hansen M."/>
            <person name="Howarth C."/>
            <person name="Imamovic A."/>
            <person name="Ireland A."/>
            <person name="Larimer J."/>
            <person name="McCowan C."/>
            <person name="Murphy C."/>
            <person name="Pearson M."/>
            <person name="Poon T.W."/>
            <person name="Priest M."/>
            <person name="Roberts A."/>
            <person name="Saif S."/>
            <person name="Shea T."/>
            <person name="Sisk P."/>
            <person name="Sykes S."/>
            <person name="Wortman J."/>
            <person name="Nusbaum C."/>
            <person name="Birren B."/>
        </authorList>
    </citation>
    <scope>NUCLEOTIDE SEQUENCE [LARGE SCALE GENOMIC DNA]</scope>
    <source>
        <strain evidence="4 6">ATCC 14025</strain>
    </source>
</reference>
<protein>
    <recommendedName>
        <fullName evidence="2">Butirosin biosynthesis protein H N-terminal domain-containing protein</fullName>
    </recommendedName>
</protein>
<organism evidence="4 6">
    <name type="scientific">Enterococcus avium ATCC 14025</name>
    <dbReference type="NCBI Taxonomy" id="1140002"/>
    <lineage>
        <taxon>Bacteria</taxon>
        <taxon>Bacillati</taxon>
        <taxon>Bacillota</taxon>
        <taxon>Bacilli</taxon>
        <taxon>Lactobacillales</taxon>
        <taxon>Enterococcaceae</taxon>
        <taxon>Enterococcus</taxon>
    </lineage>
</organism>
<keyword evidence="1" id="KW-0472">Membrane</keyword>
<name>A0AAV3J059_ENTAV</name>
<dbReference type="RefSeq" id="WP_016182087.1">
    <property type="nucleotide sequence ID" value="NZ_KE136369.1"/>
</dbReference>
<dbReference type="Pfam" id="PF14399">
    <property type="entry name" value="BtrH_N"/>
    <property type="match status" value="1"/>
</dbReference>
<evidence type="ECO:0000313" key="4">
    <source>
        <dbReference type="EMBL" id="EOU22243.1"/>
    </source>
</evidence>
<sequence>MEYVISEFKPMGGKHCITNALKQVFEYYQIPMTEAMLFGMGTALGFAYINLAHSPMISGRSKPIEFEQKLAERLQIEINCRQPKKCGYRLCKSEEAASTKPTSHGLCGYALFEVFRNEFGESLWRPCGGAIWLR</sequence>
<keyword evidence="1" id="KW-0812">Transmembrane</keyword>
<proteinExistence type="predicted"/>
<keyword evidence="1" id="KW-1133">Transmembrane helix</keyword>
<dbReference type="AlphaFoldDB" id="A0AAV3J059"/>
<evidence type="ECO:0000313" key="5">
    <source>
        <dbReference type="Proteomes" id="UP000014104"/>
    </source>
</evidence>
<evidence type="ECO:0000259" key="2">
    <source>
        <dbReference type="Pfam" id="PF14399"/>
    </source>
</evidence>
<reference evidence="3 5" key="1">
    <citation type="submission" date="2013-03" db="EMBL/GenBank/DDBJ databases">
        <title>The Genome Sequence of Enterococcus avium ATCC_14025 (Illumina only assembly).</title>
        <authorList>
            <consortium name="The Broad Institute Genomics Platform"/>
            <consortium name="The Broad Institute Genome Sequencing Center for Infectious Disease"/>
            <person name="Earl A."/>
            <person name="Russ C."/>
            <person name="Gilmore M."/>
            <person name="Surin D."/>
            <person name="Walker B."/>
            <person name="Young S."/>
            <person name="Zeng Q."/>
            <person name="Gargeya S."/>
            <person name="Fitzgerald M."/>
            <person name="Haas B."/>
            <person name="Abouelleil A."/>
            <person name="Allen A.W."/>
            <person name="Alvarado L."/>
            <person name="Arachchi H.M."/>
            <person name="Berlin A.M."/>
            <person name="Chapman S.B."/>
            <person name="Gainer-Dewar J."/>
            <person name="Goldberg J."/>
            <person name="Griggs A."/>
            <person name="Gujja S."/>
            <person name="Hansen M."/>
            <person name="Howarth C."/>
            <person name="Imamovic A."/>
            <person name="Ireland A."/>
            <person name="Larimer J."/>
            <person name="McCowan C."/>
            <person name="Murphy C."/>
            <person name="Pearson M."/>
            <person name="Poon T.W."/>
            <person name="Priest M."/>
            <person name="Roberts A."/>
            <person name="Saif S."/>
            <person name="Shea T."/>
            <person name="Sisk P."/>
            <person name="Sykes S."/>
            <person name="Wortman J."/>
            <person name="Nusbaum C."/>
            <person name="Birren B."/>
        </authorList>
    </citation>
    <scope>NUCLEOTIDE SEQUENCE [LARGE SCALE GENOMIC DNA]</scope>
    <source>
        <strain evidence="3 5">ATCC 14025</strain>
    </source>
</reference>
<evidence type="ECO:0000313" key="6">
    <source>
        <dbReference type="Proteomes" id="UP000014107"/>
    </source>
</evidence>
<dbReference type="InterPro" id="IPR026935">
    <property type="entry name" value="BtrH_N"/>
</dbReference>
<dbReference type="Proteomes" id="UP000014104">
    <property type="component" value="Unassembled WGS sequence"/>
</dbReference>
<keyword evidence="5" id="KW-1185">Reference proteome</keyword>
<dbReference type="Proteomes" id="UP000014107">
    <property type="component" value="Unassembled WGS sequence"/>
</dbReference>
<dbReference type="EMBL" id="ASWL01000003">
    <property type="protein sequence ID" value="EOU22243.1"/>
    <property type="molecule type" value="Genomic_DNA"/>
</dbReference>
<accession>A0AAV3J059</accession>
<evidence type="ECO:0000313" key="3">
    <source>
        <dbReference type="EMBL" id="EOT38852.1"/>
    </source>
</evidence>
<feature type="domain" description="Butirosin biosynthesis protein H N-terminal" evidence="2">
    <location>
        <begin position="15"/>
        <end position="83"/>
    </location>
</feature>
<feature type="transmembrane region" description="Helical" evidence="1">
    <location>
        <begin position="35"/>
        <end position="52"/>
    </location>
</feature>
<gene>
    <name evidence="4" type="ORF">I570_02445</name>
    <name evidence="3" type="ORF">OMU_04355</name>
</gene>
<comment type="caution">
    <text evidence="4">The sequence shown here is derived from an EMBL/GenBank/DDBJ whole genome shotgun (WGS) entry which is preliminary data.</text>
</comment>
<dbReference type="EMBL" id="AHYV01000046">
    <property type="protein sequence ID" value="EOT38852.1"/>
    <property type="molecule type" value="Genomic_DNA"/>
</dbReference>
<evidence type="ECO:0000256" key="1">
    <source>
        <dbReference type="SAM" id="Phobius"/>
    </source>
</evidence>